<evidence type="ECO:0000313" key="2">
    <source>
        <dbReference type="Proteomes" id="UP000764837"/>
    </source>
</evidence>
<gene>
    <name evidence="1" type="ORF">JOD64_005499</name>
</gene>
<organism evidence="1 2">
    <name type="scientific">Micromonospora luteifusca</name>
    <dbReference type="NCBI Taxonomy" id="709860"/>
    <lineage>
        <taxon>Bacteria</taxon>
        <taxon>Bacillati</taxon>
        <taxon>Actinomycetota</taxon>
        <taxon>Actinomycetes</taxon>
        <taxon>Micromonosporales</taxon>
        <taxon>Micromonosporaceae</taxon>
        <taxon>Micromonospora</taxon>
    </lineage>
</organism>
<sequence length="286" mass="31444">MPHSAISALPDLGVGLGYREELHDGILAHRTAIDWLEIVTDRYLVDPANNELLRSLRDSFVVVTHGLEMSIGSDASVDPDYLDAVAAVADAVDAPWVSDHLCFTRENGVELHNLTPVLRTEQKVRTIAANAQRVQDRLGRPFLLENITYYLDLPGHLSEAEFITAVLDRCDCGLLLDLNNVVVNAANHGFDPYEFLDALPLDRVVQVHLAGNLPQGIGGVEVIDGHDAPVGQDVFALLEYLESRQPVRATMIERDAHFPDDFIELVDELDRVRTTLVAGGSARSGR</sequence>
<dbReference type="SUPFAM" id="SSF51658">
    <property type="entry name" value="Xylose isomerase-like"/>
    <property type="match status" value="1"/>
</dbReference>
<dbReference type="NCBIfam" id="NF003818">
    <property type="entry name" value="PRK05409.1"/>
    <property type="match status" value="1"/>
</dbReference>
<dbReference type="Proteomes" id="UP000764837">
    <property type="component" value="Unassembled WGS sequence"/>
</dbReference>
<accession>A0ABS2M1I2</accession>
<keyword evidence="2" id="KW-1185">Reference proteome</keyword>
<proteinExistence type="predicted"/>
<dbReference type="PANTHER" id="PTHR42194">
    <property type="entry name" value="UPF0276 PROTEIN HI_1600"/>
    <property type="match status" value="1"/>
</dbReference>
<reference evidence="1 2" key="1">
    <citation type="submission" date="2021-01" db="EMBL/GenBank/DDBJ databases">
        <title>Sequencing the genomes of 1000 actinobacteria strains.</title>
        <authorList>
            <person name="Klenk H.-P."/>
        </authorList>
    </citation>
    <scope>NUCLEOTIDE SEQUENCE [LARGE SCALE GENOMIC DNA]</scope>
    <source>
        <strain evidence="1 2">DSM 100204</strain>
    </source>
</reference>
<name>A0ABS2M1I2_9ACTN</name>
<dbReference type="Gene3D" id="3.20.20.150">
    <property type="entry name" value="Divalent-metal-dependent TIM barrel enzymes"/>
    <property type="match status" value="1"/>
</dbReference>
<evidence type="ECO:0000313" key="1">
    <source>
        <dbReference type="EMBL" id="MBM7494277.1"/>
    </source>
</evidence>
<dbReference type="PANTHER" id="PTHR42194:SF1">
    <property type="entry name" value="UPF0276 PROTEIN HI_1600"/>
    <property type="match status" value="1"/>
</dbReference>
<dbReference type="EMBL" id="JAFBBP010000001">
    <property type="protein sequence ID" value="MBM7494277.1"/>
    <property type="molecule type" value="Genomic_DNA"/>
</dbReference>
<dbReference type="InterPro" id="IPR036237">
    <property type="entry name" value="Xyl_isomerase-like_sf"/>
</dbReference>
<protein>
    <submittedName>
        <fullName evidence="1">Uncharacterized protein (UPF0276 family)</fullName>
    </submittedName>
</protein>
<dbReference type="RefSeq" id="WP_204944869.1">
    <property type="nucleotide sequence ID" value="NZ_JAFBBP010000001.1"/>
</dbReference>
<dbReference type="Pfam" id="PF05114">
    <property type="entry name" value="MbnB_TglH_ChrH"/>
    <property type="match status" value="1"/>
</dbReference>
<comment type="caution">
    <text evidence="1">The sequence shown here is derived from an EMBL/GenBank/DDBJ whole genome shotgun (WGS) entry which is preliminary data.</text>
</comment>
<dbReference type="InterPro" id="IPR007801">
    <property type="entry name" value="MbnB/TglH/ChrH"/>
</dbReference>